<protein>
    <submittedName>
        <fullName evidence="3">Uncharacterized protein</fullName>
    </submittedName>
</protein>
<evidence type="ECO:0000256" key="1">
    <source>
        <dbReference type="SAM" id="MobiDB-lite"/>
    </source>
</evidence>
<feature type="region of interest" description="Disordered" evidence="1">
    <location>
        <begin position="63"/>
        <end position="103"/>
    </location>
</feature>
<keyword evidence="4" id="KW-1185">Reference proteome</keyword>
<comment type="caution">
    <text evidence="3">The sequence shown here is derived from an EMBL/GenBank/DDBJ whole genome shotgun (WGS) entry which is preliminary data.</text>
</comment>
<name>A0ABR2ZKZ1_9AGAR</name>
<feature type="chain" id="PRO_5045207778" evidence="2">
    <location>
        <begin position="24"/>
        <end position="235"/>
    </location>
</feature>
<gene>
    <name evidence="3" type="ORF">AAF712_011531</name>
</gene>
<feature type="signal peptide" evidence="2">
    <location>
        <begin position="1"/>
        <end position="23"/>
    </location>
</feature>
<organism evidence="3 4">
    <name type="scientific">Marasmius tenuissimus</name>
    <dbReference type="NCBI Taxonomy" id="585030"/>
    <lineage>
        <taxon>Eukaryota</taxon>
        <taxon>Fungi</taxon>
        <taxon>Dikarya</taxon>
        <taxon>Basidiomycota</taxon>
        <taxon>Agaricomycotina</taxon>
        <taxon>Agaricomycetes</taxon>
        <taxon>Agaricomycetidae</taxon>
        <taxon>Agaricales</taxon>
        <taxon>Marasmiineae</taxon>
        <taxon>Marasmiaceae</taxon>
        <taxon>Marasmius</taxon>
    </lineage>
</organism>
<evidence type="ECO:0000256" key="2">
    <source>
        <dbReference type="SAM" id="SignalP"/>
    </source>
</evidence>
<sequence length="235" mass="24596">MARFNLSLLYIVLAAWAVNISMSAPVGLAVRHHDEATPSISQSLADLVIKRNKVMKPVAMNQNHNQNQTGQGANNGTATEHSSNPSQSFLTETGQGSNNGTATAIQPLNAKQKAQLLQCNVATSFIFTNLEELADLVLQIDTTDAAVAKAVTDAKQGIKTLGEGLGESISASISQSIGENVELDSKVRDGTQQLVSALTGIKSTQIDVHAAVAKIDDLVAAAESTTTACQEVGTQ</sequence>
<feature type="compositionally biased region" description="Polar residues" evidence="1">
    <location>
        <begin position="80"/>
        <end position="103"/>
    </location>
</feature>
<evidence type="ECO:0000313" key="3">
    <source>
        <dbReference type="EMBL" id="KAL0061614.1"/>
    </source>
</evidence>
<dbReference type="Proteomes" id="UP001437256">
    <property type="component" value="Unassembled WGS sequence"/>
</dbReference>
<accession>A0ABR2ZKZ1</accession>
<proteinExistence type="predicted"/>
<evidence type="ECO:0000313" key="4">
    <source>
        <dbReference type="Proteomes" id="UP001437256"/>
    </source>
</evidence>
<reference evidence="3 4" key="1">
    <citation type="submission" date="2024-05" db="EMBL/GenBank/DDBJ databases">
        <title>A draft genome resource for the thread blight pathogen Marasmius tenuissimus strain MS-2.</title>
        <authorList>
            <person name="Yulfo-Soto G.E."/>
            <person name="Baruah I.K."/>
            <person name="Amoako-Attah I."/>
            <person name="Bukari Y."/>
            <person name="Meinhardt L.W."/>
            <person name="Bailey B.A."/>
            <person name="Cohen S.P."/>
        </authorList>
    </citation>
    <scope>NUCLEOTIDE SEQUENCE [LARGE SCALE GENOMIC DNA]</scope>
    <source>
        <strain evidence="3 4">MS-2</strain>
    </source>
</reference>
<dbReference type="EMBL" id="JBBXMP010000129">
    <property type="protein sequence ID" value="KAL0061614.1"/>
    <property type="molecule type" value="Genomic_DNA"/>
</dbReference>
<feature type="compositionally biased region" description="Low complexity" evidence="1">
    <location>
        <begin position="63"/>
        <end position="79"/>
    </location>
</feature>
<keyword evidence="2" id="KW-0732">Signal</keyword>